<feature type="transmembrane region" description="Helical" evidence="1">
    <location>
        <begin position="6"/>
        <end position="29"/>
    </location>
</feature>
<evidence type="ECO:0000313" key="2">
    <source>
        <dbReference type="EMBL" id="CAB4882967.1"/>
    </source>
</evidence>
<gene>
    <name evidence="2" type="ORF">UFOPK3472_00825</name>
</gene>
<sequence>MITTIAAAVAMFAGTNIDDIVVLTVLFVASASQGRPRAWQIVTGQYLGLITLVATSVVAALGLVIVPQEWVGLLGVLPLSLGLWTLIRWLRSDDEDEPPVAATGMAGVAAITIANGADNIAVYTPVFRTLGPPQTAVTIAVFLICVGIWCYAGRLLGTRRKVVDTLERVEHWLVPAVFIGLGLFILLESGVLARLIAAAS</sequence>
<evidence type="ECO:0000256" key="1">
    <source>
        <dbReference type="SAM" id="Phobius"/>
    </source>
</evidence>
<feature type="transmembrane region" description="Helical" evidence="1">
    <location>
        <begin position="41"/>
        <end position="64"/>
    </location>
</feature>
<reference evidence="2" key="1">
    <citation type="submission" date="2020-05" db="EMBL/GenBank/DDBJ databases">
        <authorList>
            <person name="Chiriac C."/>
            <person name="Salcher M."/>
            <person name="Ghai R."/>
            <person name="Kavagutti S V."/>
        </authorList>
    </citation>
    <scope>NUCLEOTIDE SEQUENCE</scope>
</reference>
<keyword evidence="1" id="KW-0472">Membrane</keyword>
<dbReference type="Pfam" id="PF03596">
    <property type="entry name" value="Cad"/>
    <property type="match status" value="1"/>
</dbReference>
<feature type="transmembrane region" description="Helical" evidence="1">
    <location>
        <begin position="102"/>
        <end position="123"/>
    </location>
</feature>
<keyword evidence="1" id="KW-0812">Transmembrane</keyword>
<dbReference type="EMBL" id="CAFBLX010000037">
    <property type="protein sequence ID" value="CAB4882967.1"/>
    <property type="molecule type" value="Genomic_DNA"/>
</dbReference>
<organism evidence="2">
    <name type="scientific">freshwater metagenome</name>
    <dbReference type="NCBI Taxonomy" id="449393"/>
    <lineage>
        <taxon>unclassified sequences</taxon>
        <taxon>metagenomes</taxon>
        <taxon>ecological metagenomes</taxon>
    </lineage>
</organism>
<name>A0A6J7EHT6_9ZZZZ</name>
<accession>A0A6J7EHT6</accession>
<feature type="transmembrane region" description="Helical" evidence="1">
    <location>
        <begin position="70"/>
        <end position="90"/>
    </location>
</feature>
<proteinExistence type="predicted"/>
<keyword evidence="1" id="KW-1133">Transmembrane helix</keyword>
<feature type="transmembrane region" description="Helical" evidence="1">
    <location>
        <begin position="172"/>
        <end position="197"/>
    </location>
</feature>
<dbReference type="InterPro" id="IPR004676">
    <property type="entry name" value="Cd-R_transporter"/>
</dbReference>
<feature type="transmembrane region" description="Helical" evidence="1">
    <location>
        <begin position="135"/>
        <end position="152"/>
    </location>
</feature>
<protein>
    <submittedName>
        <fullName evidence="2">Unannotated protein</fullName>
    </submittedName>
</protein>
<dbReference type="AlphaFoldDB" id="A0A6J7EHT6"/>